<evidence type="ECO:0000256" key="3">
    <source>
        <dbReference type="SAM" id="SignalP"/>
    </source>
</evidence>
<dbReference type="EMBL" id="WVBC01000030">
    <property type="protein sequence ID" value="NKT79691.1"/>
    <property type="molecule type" value="Genomic_DNA"/>
</dbReference>
<protein>
    <submittedName>
        <fullName evidence="5">VWA domain-containing protein</fullName>
    </submittedName>
</protein>
<feature type="region of interest" description="Disordered" evidence="1">
    <location>
        <begin position="711"/>
        <end position="766"/>
    </location>
</feature>
<dbReference type="Proteomes" id="UP000608063">
    <property type="component" value="Unassembled WGS sequence"/>
</dbReference>
<reference evidence="5" key="1">
    <citation type="journal article" date="2020" name="Environ. Microbiol.">
        <title>The novel and transferable erm(51) gene confers Macrolides, Lincosamides, and Streptogramins B (MLSB) resistance to clonal Rhodococcus equi in the environment.</title>
        <authorList>
            <person name="Huber L."/>
            <person name="Giguere S."/>
            <person name="Slovis N.M."/>
            <person name="Alvarez-Narvaez S."/>
            <person name="Hart K.A."/>
            <person name="Greiter M."/>
            <person name="Morris E.R.A."/>
            <person name="Cohen N.D."/>
        </authorList>
    </citation>
    <scope>NUCLEOTIDE SEQUENCE</scope>
    <source>
        <strain evidence="5">Lh_116_1</strain>
        <strain evidence="6">Lh_16_1</strain>
    </source>
</reference>
<dbReference type="EMBL" id="WVDC01000007">
    <property type="protein sequence ID" value="NKW43214.1"/>
    <property type="molecule type" value="Genomic_DNA"/>
</dbReference>
<comment type="caution">
    <text evidence="5">The sequence shown here is derived from an EMBL/GenBank/DDBJ whole genome shotgun (WGS) entry which is preliminary data.</text>
</comment>
<dbReference type="PROSITE" id="PS50234">
    <property type="entry name" value="VWFA"/>
    <property type="match status" value="1"/>
</dbReference>
<evidence type="ECO:0000256" key="2">
    <source>
        <dbReference type="SAM" id="Phobius"/>
    </source>
</evidence>
<evidence type="ECO:0000256" key="1">
    <source>
        <dbReference type="SAM" id="MobiDB-lite"/>
    </source>
</evidence>
<organism evidence="5 7">
    <name type="scientific">Rhodococcus hoagii</name>
    <name type="common">Corynebacterium equii</name>
    <dbReference type="NCBI Taxonomy" id="43767"/>
    <lineage>
        <taxon>Bacteria</taxon>
        <taxon>Bacillati</taxon>
        <taxon>Actinomycetota</taxon>
        <taxon>Actinomycetes</taxon>
        <taxon>Mycobacteriales</taxon>
        <taxon>Nocardiaceae</taxon>
        <taxon>Prescottella</taxon>
    </lineage>
</organism>
<evidence type="ECO:0000313" key="6">
    <source>
        <dbReference type="EMBL" id="NKW43214.1"/>
    </source>
</evidence>
<feature type="compositionally biased region" description="Pro residues" evidence="1">
    <location>
        <begin position="712"/>
        <end position="754"/>
    </location>
</feature>
<dbReference type="SUPFAM" id="SSF53300">
    <property type="entry name" value="vWA-like"/>
    <property type="match status" value="1"/>
</dbReference>
<feature type="chain" id="PRO_5044162166" evidence="3">
    <location>
        <begin position="29"/>
        <end position="799"/>
    </location>
</feature>
<dbReference type="CDD" id="cd00198">
    <property type="entry name" value="vWFA"/>
    <property type="match status" value="1"/>
</dbReference>
<dbReference type="SMART" id="SM00327">
    <property type="entry name" value="VWA"/>
    <property type="match status" value="1"/>
</dbReference>
<dbReference type="Gene3D" id="3.40.50.410">
    <property type="entry name" value="von Willebrand factor, type A domain"/>
    <property type="match status" value="1"/>
</dbReference>
<name>A0A9Q4ZYW9_RHOHA</name>
<keyword evidence="2" id="KW-1133">Transmembrane helix</keyword>
<feature type="signal peptide" evidence="3">
    <location>
        <begin position="1"/>
        <end position="28"/>
    </location>
</feature>
<feature type="transmembrane region" description="Helical" evidence="2">
    <location>
        <begin position="773"/>
        <end position="794"/>
    </location>
</feature>
<evidence type="ECO:0000259" key="4">
    <source>
        <dbReference type="PROSITE" id="PS50234"/>
    </source>
</evidence>
<evidence type="ECO:0000313" key="7">
    <source>
        <dbReference type="Proteomes" id="UP000603463"/>
    </source>
</evidence>
<dbReference type="AlphaFoldDB" id="A0A9Q4ZYW9"/>
<dbReference type="RefSeq" id="WP_139809680.1">
    <property type="nucleotide sequence ID" value="NZ_CP095477.1"/>
</dbReference>
<dbReference type="InterPro" id="IPR002035">
    <property type="entry name" value="VWF_A"/>
</dbReference>
<dbReference type="Proteomes" id="UP000603463">
    <property type="component" value="Unassembled WGS sequence"/>
</dbReference>
<gene>
    <name evidence="5" type="ORF">GS882_16405</name>
    <name evidence="6" type="ORF">GS947_16765</name>
</gene>
<keyword evidence="3" id="KW-0732">Signal</keyword>
<accession>A0A9Q4ZYW9</accession>
<sequence length="799" mass="80265">MNARRLAAALATTIGAVLLAAPAVPVAAAPPARMAVPQPPPGGAVVTVKTGGDRAGDGSLVPLPGVTLGLYPTESDAVPALECVSDGDGDCNFVVEDASNLIGTRPFVKQIAAPGGWFANPSLRTGPGSGSGSVDSPYVFQTPTLEAGSTYSSQSDFMFSSTLGSNYTASNGVWQNSRVNPPLPSRCGLDIAVVLDLSASVGATNLPILKSATDQLVDAFVGTPSRMAVFGFARYSPNQNATTNEIYPNHPELQSVSTQAGADEFKSQYADWGLGSGTNWDHALYRVATSGVHYDATIVLTDGNPTRWGLQGPPVTPSGDGSNTHFADVEEAIFSANLLKKNETRVVSFGIGRGVSGVSGLNLAAISGQTAYDGTNVVDADYFQIPNFEGAGETLRDFATASCTGSVSVVKEVVPAGGDLTDAVPAPGWEFDAAGADGVTVDPPAATTDETGGVSFEVGFPQGQTSGGVTVTETQKPDYTLVTQDGLNASCVDRVTGDPVAVTNSGETGFDITVDFDSAVTCTVYNRAPAVEVTVDKEWVVDGVTYREGSQPDGLDATLTLSGPGGAPLTEQSWGVPRGGYDLGEAIQFDETTTITDETCVLDDSRVTERNGTAVDADLPYSDDLAGLSNTYLVTNTVSCEAAPPGGSLGSLGVGSLGSLGVGSLGSLGVGSLGSLEGGSLEGGSLGAGSVGSLGSLGSLGALGSAGSAGPVIPPVPPAPPGPAPTPTPPPSTSTPPPPGTSTPTPTPAPPSSGPRPNAIDGGAAERHTVRNLGITAAGLVLLGLAGAGAVAIARRRSS</sequence>
<feature type="domain" description="VWFA" evidence="4">
    <location>
        <begin position="190"/>
        <end position="413"/>
    </location>
</feature>
<keyword evidence="2" id="KW-0472">Membrane</keyword>
<evidence type="ECO:0000313" key="5">
    <source>
        <dbReference type="EMBL" id="NKT79691.1"/>
    </source>
</evidence>
<proteinExistence type="predicted"/>
<keyword evidence="2" id="KW-0812">Transmembrane</keyword>
<dbReference type="InterPro" id="IPR036465">
    <property type="entry name" value="vWFA_dom_sf"/>
</dbReference>